<evidence type="ECO:0000313" key="5">
    <source>
        <dbReference type="Proteomes" id="UP001209746"/>
    </source>
</evidence>
<sequence length="147" mass="15796">MRRVAVAVFLALHGLVHGWYVVLSNGWVQAEDAMGWNGTSWLLSSLLTQEPILALASVVYAVVTIAFLAGAVGHWRRTEWASGVLLAAAILSTITLLVMWDGVATLLVEKGIVGVLINAAIVALLLRPPTTGDRRGVTAWLRSSRIK</sequence>
<organism evidence="3 5">
    <name type="scientific">Halapricum hydrolyticum</name>
    <dbReference type="NCBI Taxonomy" id="2979991"/>
    <lineage>
        <taxon>Archaea</taxon>
        <taxon>Methanobacteriati</taxon>
        <taxon>Methanobacteriota</taxon>
        <taxon>Stenosarchaea group</taxon>
        <taxon>Halobacteria</taxon>
        <taxon>Halobacteriales</taxon>
        <taxon>Haloarculaceae</taxon>
        <taxon>Halapricum</taxon>
    </lineage>
</organism>
<dbReference type="Proteomes" id="UP001208186">
    <property type="component" value="Unassembled WGS sequence"/>
</dbReference>
<dbReference type="AlphaFoldDB" id="A0AAE3IBU8"/>
<keyword evidence="1" id="KW-1133">Transmembrane helix</keyword>
<dbReference type="EMBL" id="JAOPKC010000014">
    <property type="protein sequence ID" value="MCU4718733.1"/>
    <property type="molecule type" value="Genomic_DNA"/>
</dbReference>
<evidence type="ECO:0000313" key="3">
    <source>
        <dbReference type="EMBL" id="MCU4727720.1"/>
    </source>
</evidence>
<evidence type="ECO:0000256" key="1">
    <source>
        <dbReference type="SAM" id="Phobius"/>
    </source>
</evidence>
<name>A0AAE3IBU8_9EURY</name>
<feature type="transmembrane region" description="Helical" evidence="1">
    <location>
        <begin position="80"/>
        <end position="100"/>
    </location>
</feature>
<dbReference type="Proteomes" id="UP001209746">
    <property type="component" value="Unassembled WGS sequence"/>
</dbReference>
<accession>A0AAE3IBU8</accession>
<proteinExistence type="predicted"/>
<keyword evidence="4" id="KW-1185">Reference proteome</keyword>
<gene>
    <name evidence="3" type="ORF">OB914_12155</name>
    <name evidence="2" type="ORF">OB916_11735</name>
</gene>
<dbReference type="RefSeq" id="WP_315909487.1">
    <property type="nucleotide sequence ID" value="NZ_JAOPKC010000014.1"/>
</dbReference>
<keyword evidence="1" id="KW-0812">Transmembrane</keyword>
<evidence type="ECO:0000313" key="2">
    <source>
        <dbReference type="EMBL" id="MCU4718733.1"/>
    </source>
</evidence>
<keyword evidence="1" id="KW-0472">Membrane</keyword>
<comment type="caution">
    <text evidence="3">The sequence shown here is derived from an EMBL/GenBank/DDBJ whole genome shotgun (WGS) entry which is preliminary data.</text>
</comment>
<feature type="transmembrane region" description="Helical" evidence="1">
    <location>
        <begin position="106"/>
        <end position="126"/>
    </location>
</feature>
<reference evidence="3" key="1">
    <citation type="submission" date="2023-02" db="EMBL/GenBank/DDBJ databases">
        <title>Enrichment on poylsaccharides allowed isolation of novel metabolic and taxonomic groups of Haloarchaea.</title>
        <authorList>
            <person name="Sorokin D.Y."/>
            <person name="Elcheninov A.G."/>
            <person name="Khizhniak T.V."/>
            <person name="Kolganova T.V."/>
            <person name="Kublanov I.V."/>
        </authorList>
    </citation>
    <scope>NUCLEOTIDE SEQUENCE</scope>
    <source>
        <strain evidence="2 4">HArc-curdl5-1</strain>
        <strain evidence="3">HArc-curdl7</strain>
    </source>
</reference>
<protein>
    <submittedName>
        <fullName evidence="3">Uncharacterized protein</fullName>
    </submittedName>
</protein>
<feature type="transmembrane region" description="Helical" evidence="1">
    <location>
        <begin position="54"/>
        <end position="73"/>
    </location>
</feature>
<evidence type="ECO:0000313" key="4">
    <source>
        <dbReference type="Proteomes" id="UP001208186"/>
    </source>
</evidence>
<dbReference type="EMBL" id="JAOPKD010000013">
    <property type="protein sequence ID" value="MCU4727720.1"/>
    <property type="molecule type" value="Genomic_DNA"/>
</dbReference>